<dbReference type="InterPro" id="IPR026739">
    <property type="entry name" value="AP_beta"/>
</dbReference>
<comment type="subcellular location">
    <subcellularLocation>
        <location evidence="1">Endomembrane system</location>
    </subcellularLocation>
</comment>
<dbReference type="OMA" id="FIQRPTR"/>
<keyword evidence="5 6" id="KW-0472">Membrane</keyword>
<evidence type="ECO:0000256" key="1">
    <source>
        <dbReference type="ARBA" id="ARBA00004308"/>
    </source>
</evidence>
<dbReference type="GO" id="GO:0016192">
    <property type="term" value="P:vesicle-mediated transport"/>
    <property type="evidence" value="ECO:0007669"/>
    <property type="project" value="InterPro"/>
</dbReference>
<dbReference type="GO" id="GO:0051285">
    <property type="term" value="C:cell cortex of cell tip"/>
    <property type="evidence" value="ECO:0007669"/>
    <property type="project" value="EnsemblFungi"/>
</dbReference>
<sequence>MSDGKLFSKSKSAELRAELDQAFKKSKPITRIKSTLRKVLANIILNNQEIVNLMPDIVPLLKYEDLEIRKLCLEYIVTYAPVSEDSVNSIPYLDRFKHDTSPILRGLALKTMSSINKKEFINLTIESLDDSLQDPDPHVRKIAAYAVARLYRHDPAATEKANLVEKLNHLLYDNNQTVVSNALAALNSVTDVSKSLNLTIDKSHALTLVSLLASANEWNQIYLINSLMSYVPQSEDEAIDMVEAILPSLQHENSSVVLNAIKAIIYYCNYAKNPELHLPVLPKRLGTSLVSLLSKPDETQFVVLRNVILLLLGRKDLVYLDVEMFYCRFDDPIYVKDTKLEIIYLLANESNVGSVLRELEEYATEIDVPMARKAIRAFGNLAIKLENAADLCVEVICDIVSHGVSYIVQEAAIVIKNILRKYPGRFEFAIEELIKHHHLIDEPDAKTSLIWIVGQYCENIADPESILQDFISTFKDDPEEVQYATLTTATKYYLKFPTKGESIVLQVLKWATEEVNNPDIRDRGYIYWRLLSSEYASGPNGEFQENTKKVILNSNPIISSDNDNINPEILDELELNIGSLASIYLKPVQSVFRMSKRKQLPPGPTLQPRVRNKPKENGEHTGSTTSRASSPAVDLMRRKSYRRSNSDNVSQSMRSLSIEANESPVRKDNLAKRLSKRASFIRTRMSSKS</sequence>
<dbReference type="PIRSF" id="PIRSF002291">
    <property type="entry name" value="AP_complex_beta"/>
    <property type="match status" value="1"/>
</dbReference>
<dbReference type="RefSeq" id="XP_007375930.1">
    <property type="nucleotide sequence ID" value="XM_007375868.1"/>
</dbReference>
<dbReference type="Proteomes" id="UP000000709">
    <property type="component" value="Unassembled WGS sequence"/>
</dbReference>
<evidence type="ECO:0000256" key="4">
    <source>
        <dbReference type="ARBA" id="ARBA00022927"/>
    </source>
</evidence>
<dbReference type="InterPro" id="IPR016024">
    <property type="entry name" value="ARM-type_fold"/>
</dbReference>
<evidence type="ECO:0000259" key="8">
    <source>
        <dbReference type="Pfam" id="PF01602"/>
    </source>
</evidence>
<evidence type="ECO:0000256" key="6">
    <source>
        <dbReference type="PIRNR" id="PIRNR002291"/>
    </source>
</evidence>
<evidence type="ECO:0000313" key="10">
    <source>
        <dbReference type="Proteomes" id="UP000000709"/>
    </source>
</evidence>
<dbReference type="GO" id="GO:0006886">
    <property type="term" value="P:intracellular protein transport"/>
    <property type="evidence" value="ECO:0007669"/>
    <property type="project" value="InterPro"/>
</dbReference>
<name>G3AP83_SPAPN</name>
<dbReference type="OrthoDB" id="10254310at2759"/>
<dbReference type="InterPro" id="IPR011989">
    <property type="entry name" value="ARM-like"/>
</dbReference>
<proteinExistence type="inferred from homology"/>
<dbReference type="eggNOG" id="KOG1061">
    <property type="taxonomic scope" value="Eukaryota"/>
</dbReference>
<dbReference type="GO" id="GO:0030276">
    <property type="term" value="F:clathrin binding"/>
    <property type="evidence" value="ECO:0007669"/>
    <property type="project" value="InterPro"/>
</dbReference>
<evidence type="ECO:0000256" key="2">
    <source>
        <dbReference type="ARBA" id="ARBA00006613"/>
    </source>
</evidence>
<keyword evidence="10" id="KW-1185">Reference proteome</keyword>
<keyword evidence="4 6" id="KW-0653">Protein transport</keyword>
<dbReference type="GO" id="GO:0032153">
    <property type="term" value="C:cell division site"/>
    <property type="evidence" value="ECO:0007669"/>
    <property type="project" value="EnsemblFungi"/>
</dbReference>
<feature type="compositionally biased region" description="Polar residues" evidence="7">
    <location>
        <begin position="620"/>
        <end position="629"/>
    </location>
</feature>
<dbReference type="AlphaFoldDB" id="G3AP83"/>
<comment type="function">
    <text evidence="6">Adaptins are components of the adaptor complexes which link clathrin to receptors in coated vesicles. Clathrin-associated protein complexes are believed to interact with the cytoplasmic tails of membrane proteins, leading to their selection and concentration.</text>
</comment>
<feature type="region of interest" description="Disordered" evidence="7">
    <location>
        <begin position="595"/>
        <end position="671"/>
    </location>
</feature>
<dbReference type="GO" id="GO:0030122">
    <property type="term" value="C:AP-2 adaptor complex"/>
    <property type="evidence" value="ECO:0007669"/>
    <property type="project" value="EnsemblFungi"/>
</dbReference>
<accession>G3AP83</accession>
<dbReference type="STRING" id="619300.G3AP83"/>
<comment type="similarity">
    <text evidence="2 6">Belongs to the adaptor complexes large subunit family.</text>
</comment>
<keyword evidence="3 6" id="KW-0813">Transport</keyword>
<dbReference type="Gene3D" id="1.25.10.10">
    <property type="entry name" value="Leucine-rich Repeat Variant"/>
    <property type="match status" value="1"/>
</dbReference>
<dbReference type="SUPFAM" id="SSF48371">
    <property type="entry name" value="ARM repeat"/>
    <property type="match status" value="1"/>
</dbReference>
<dbReference type="HOGENOM" id="CLU_006320_4_4_1"/>
<feature type="compositionally biased region" description="Polar residues" evidence="7">
    <location>
        <begin position="646"/>
        <end position="660"/>
    </location>
</feature>
<dbReference type="InterPro" id="IPR002553">
    <property type="entry name" value="Clathrin/coatomer_adapt-like_N"/>
</dbReference>
<evidence type="ECO:0000256" key="3">
    <source>
        <dbReference type="ARBA" id="ARBA00022448"/>
    </source>
</evidence>
<dbReference type="EMBL" id="GL996502">
    <property type="protein sequence ID" value="EGW32654.1"/>
    <property type="molecule type" value="Genomic_DNA"/>
</dbReference>
<gene>
    <name evidence="9" type="ORF">SPAPADRAFT_139198</name>
</gene>
<dbReference type="InterPro" id="IPR016342">
    <property type="entry name" value="AP_complex_bsu_1_2_4"/>
</dbReference>
<dbReference type="InParanoid" id="G3AP83"/>
<dbReference type="FunCoup" id="G3AP83">
    <property type="interactions" value="113"/>
</dbReference>
<dbReference type="Pfam" id="PF01602">
    <property type="entry name" value="Adaptin_N"/>
    <property type="match status" value="1"/>
</dbReference>
<organism evidence="10">
    <name type="scientific">Spathaspora passalidarum (strain NRRL Y-27907 / 11-Y1)</name>
    <dbReference type="NCBI Taxonomy" id="619300"/>
    <lineage>
        <taxon>Eukaryota</taxon>
        <taxon>Fungi</taxon>
        <taxon>Dikarya</taxon>
        <taxon>Ascomycota</taxon>
        <taxon>Saccharomycotina</taxon>
        <taxon>Pichiomycetes</taxon>
        <taxon>Debaryomycetaceae</taxon>
        <taxon>Spathaspora</taxon>
    </lineage>
</organism>
<dbReference type="GeneID" id="18870186"/>
<evidence type="ECO:0000256" key="7">
    <source>
        <dbReference type="SAM" id="MobiDB-lite"/>
    </source>
</evidence>
<feature type="domain" description="Clathrin/coatomer adaptor adaptin-like N-terminal" evidence="8">
    <location>
        <begin position="17"/>
        <end position="533"/>
    </location>
</feature>
<evidence type="ECO:0000313" key="9">
    <source>
        <dbReference type="EMBL" id="EGW32654.1"/>
    </source>
</evidence>
<evidence type="ECO:0000256" key="5">
    <source>
        <dbReference type="ARBA" id="ARBA00023136"/>
    </source>
</evidence>
<reference evidence="9 10" key="1">
    <citation type="journal article" date="2011" name="Proc. Natl. Acad. Sci. U.S.A.">
        <title>Comparative genomics of xylose-fermenting fungi for enhanced biofuel production.</title>
        <authorList>
            <person name="Wohlbach D.J."/>
            <person name="Kuo A."/>
            <person name="Sato T.K."/>
            <person name="Potts K.M."/>
            <person name="Salamov A.A."/>
            <person name="LaButti K.M."/>
            <person name="Sun H."/>
            <person name="Clum A."/>
            <person name="Pangilinan J.L."/>
            <person name="Lindquist E.A."/>
            <person name="Lucas S."/>
            <person name="Lapidus A."/>
            <person name="Jin M."/>
            <person name="Gunawan C."/>
            <person name="Balan V."/>
            <person name="Dale B.E."/>
            <person name="Jeffries T.W."/>
            <person name="Zinkel R."/>
            <person name="Barry K.W."/>
            <person name="Grigoriev I.V."/>
            <person name="Gasch A.P."/>
        </authorList>
    </citation>
    <scope>NUCLEOTIDE SEQUENCE [LARGE SCALE GENOMIC DNA]</scope>
    <source>
        <strain evidence="10">NRRL Y-27907 / 11-Y1</strain>
    </source>
</reference>
<dbReference type="PANTHER" id="PTHR11134">
    <property type="entry name" value="ADAPTOR COMPLEX SUBUNIT BETA FAMILY MEMBER"/>
    <property type="match status" value="1"/>
</dbReference>
<protein>
    <recommendedName>
        <fullName evidence="6">AP complex subunit beta</fullName>
    </recommendedName>
</protein>
<dbReference type="KEGG" id="spaa:SPAPADRAFT_139198"/>